<evidence type="ECO:0000259" key="8">
    <source>
        <dbReference type="PROSITE" id="PS50011"/>
    </source>
</evidence>
<dbReference type="PANTHER" id="PTHR11042:SF136">
    <property type="entry name" value="EIF-2-ALPHA KINASE GCN2"/>
    <property type="match status" value="1"/>
</dbReference>
<dbReference type="Proteomes" id="UP000728032">
    <property type="component" value="Unassembled WGS sequence"/>
</dbReference>
<dbReference type="GO" id="GO:0005524">
    <property type="term" value="F:ATP binding"/>
    <property type="evidence" value="ECO:0007669"/>
    <property type="project" value="UniProtKB-UniRule"/>
</dbReference>
<organism evidence="9">
    <name type="scientific">Oppiella nova</name>
    <dbReference type="NCBI Taxonomy" id="334625"/>
    <lineage>
        <taxon>Eukaryota</taxon>
        <taxon>Metazoa</taxon>
        <taxon>Ecdysozoa</taxon>
        <taxon>Arthropoda</taxon>
        <taxon>Chelicerata</taxon>
        <taxon>Arachnida</taxon>
        <taxon>Acari</taxon>
        <taxon>Acariformes</taxon>
        <taxon>Sarcoptiformes</taxon>
        <taxon>Oribatida</taxon>
        <taxon>Brachypylina</taxon>
        <taxon>Oppioidea</taxon>
        <taxon>Oppiidae</taxon>
        <taxon>Oppiella</taxon>
    </lineage>
</organism>
<sequence length="177" mass="20664">MDNIDTASSSFSSSCSMTSLFDELSVIGSGTFGVVFKAKLKIGGHIYAVKRIELNFQIRSKYVVEYYNSWFESKHLYIQMEYCSQNLRTILVVKPQIFGRQSGEAIDCVEYFISCEIFRQILESVQYLHELNPQIIHRDLKSENILITDNLSRINQILRTQKWFKLNIPQKRTFITK</sequence>
<keyword evidence="3" id="KW-0418">Kinase</keyword>
<gene>
    <name evidence="9" type="ORF">ONB1V03_LOCUS4509</name>
</gene>
<keyword evidence="2 6" id="KW-0547">Nucleotide-binding</keyword>
<evidence type="ECO:0000313" key="10">
    <source>
        <dbReference type="Proteomes" id="UP000728032"/>
    </source>
</evidence>
<dbReference type="InterPro" id="IPR050339">
    <property type="entry name" value="CC_SR_Kinase"/>
</dbReference>
<protein>
    <recommendedName>
        <fullName evidence="8">Protein kinase domain-containing protein</fullName>
    </recommendedName>
</protein>
<dbReference type="InterPro" id="IPR000719">
    <property type="entry name" value="Prot_kinase_dom"/>
</dbReference>
<dbReference type="Gene3D" id="1.10.510.10">
    <property type="entry name" value="Transferase(Phosphotransferase) domain 1"/>
    <property type="match status" value="1"/>
</dbReference>
<feature type="domain" description="Protein kinase" evidence="8">
    <location>
        <begin position="21"/>
        <end position="177"/>
    </location>
</feature>
<dbReference type="PROSITE" id="PS50011">
    <property type="entry name" value="PROTEIN_KINASE_DOM"/>
    <property type="match status" value="1"/>
</dbReference>
<dbReference type="PROSITE" id="PS00107">
    <property type="entry name" value="PROTEIN_KINASE_ATP"/>
    <property type="match status" value="1"/>
</dbReference>
<dbReference type="Pfam" id="PF00069">
    <property type="entry name" value="Pkinase"/>
    <property type="match status" value="1"/>
</dbReference>
<dbReference type="EMBL" id="OC916402">
    <property type="protein sequence ID" value="CAD7644151.1"/>
    <property type="molecule type" value="Genomic_DNA"/>
</dbReference>
<dbReference type="GO" id="GO:1990625">
    <property type="term" value="P:negative regulation of cytoplasmic translational initiation in response to stress"/>
    <property type="evidence" value="ECO:0007669"/>
    <property type="project" value="TreeGrafter"/>
</dbReference>
<evidence type="ECO:0000256" key="4">
    <source>
        <dbReference type="ARBA" id="ARBA00022840"/>
    </source>
</evidence>
<reference evidence="9" key="1">
    <citation type="submission" date="2020-11" db="EMBL/GenBank/DDBJ databases">
        <authorList>
            <person name="Tran Van P."/>
        </authorList>
    </citation>
    <scope>NUCLEOTIDE SEQUENCE</scope>
</reference>
<dbReference type="GO" id="GO:0004694">
    <property type="term" value="F:eukaryotic translation initiation factor 2alpha kinase activity"/>
    <property type="evidence" value="ECO:0007669"/>
    <property type="project" value="TreeGrafter"/>
</dbReference>
<dbReference type="EMBL" id="CAJPVJ010001577">
    <property type="protein sequence ID" value="CAG2164962.1"/>
    <property type="molecule type" value="Genomic_DNA"/>
</dbReference>
<dbReference type="PANTHER" id="PTHR11042">
    <property type="entry name" value="EUKARYOTIC TRANSLATION INITIATION FACTOR 2-ALPHA KINASE EIF2-ALPHA KINASE -RELATED"/>
    <property type="match status" value="1"/>
</dbReference>
<dbReference type="PROSITE" id="PS00108">
    <property type="entry name" value="PROTEIN_KINASE_ST"/>
    <property type="match status" value="1"/>
</dbReference>
<dbReference type="OrthoDB" id="5337378at2759"/>
<dbReference type="InterPro" id="IPR011009">
    <property type="entry name" value="Kinase-like_dom_sf"/>
</dbReference>
<dbReference type="AlphaFoldDB" id="A0A7R9QH87"/>
<dbReference type="InterPro" id="IPR017441">
    <property type="entry name" value="Protein_kinase_ATP_BS"/>
</dbReference>
<name>A0A7R9QH87_9ACAR</name>
<comment type="similarity">
    <text evidence="5">Belongs to the protein kinase superfamily. Ser/Thr protein kinase family. GCN2 subfamily.</text>
</comment>
<dbReference type="InterPro" id="IPR008271">
    <property type="entry name" value="Ser/Thr_kinase_AS"/>
</dbReference>
<evidence type="ECO:0000256" key="2">
    <source>
        <dbReference type="ARBA" id="ARBA00022741"/>
    </source>
</evidence>
<dbReference type="SUPFAM" id="SSF56112">
    <property type="entry name" value="Protein kinase-like (PK-like)"/>
    <property type="match status" value="1"/>
</dbReference>
<evidence type="ECO:0000256" key="1">
    <source>
        <dbReference type="ARBA" id="ARBA00022679"/>
    </source>
</evidence>
<keyword evidence="1" id="KW-0808">Transferase</keyword>
<proteinExistence type="inferred from homology"/>
<evidence type="ECO:0000256" key="6">
    <source>
        <dbReference type="PROSITE-ProRule" id="PRU10141"/>
    </source>
</evidence>
<dbReference type="Gene3D" id="3.30.200.20">
    <property type="entry name" value="Phosphorylase Kinase, domain 1"/>
    <property type="match status" value="1"/>
</dbReference>
<keyword evidence="7" id="KW-0723">Serine/threonine-protein kinase</keyword>
<dbReference type="SMART" id="SM00220">
    <property type="entry name" value="S_TKc"/>
    <property type="match status" value="1"/>
</dbReference>
<accession>A0A7R9QH87</accession>
<evidence type="ECO:0000256" key="7">
    <source>
        <dbReference type="RuleBase" id="RU000304"/>
    </source>
</evidence>
<keyword evidence="10" id="KW-1185">Reference proteome</keyword>
<evidence type="ECO:0000256" key="5">
    <source>
        <dbReference type="ARBA" id="ARBA00037982"/>
    </source>
</evidence>
<dbReference type="GO" id="GO:0005634">
    <property type="term" value="C:nucleus"/>
    <property type="evidence" value="ECO:0007669"/>
    <property type="project" value="TreeGrafter"/>
</dbReference>
<feature type="binding site" evidence="6">
    <location>
        <position position="50"/>
    </location>
    <ligand>
        <name>ATP</name>
        <dbReference type="ChEBI" id="CHEBI:30616"/>
    </ligand>
</feature>
<evidence type="ECO:0000256" key="3">
    <source>
        <dbReference type="ARBA" id="ARBA00022777"/>
    </source>
</evidence>
<evidence type="ECO:0000313" key="9">
    <source>
        <dbReference type="EMBL" id="CAD7644151.1"/>
    </source>
</evidence>
<keyword evidence="4 6" id="KW-0067">ATP-binding</keyword>
<dbReference type="GO" id="GO:0005829">
    <property type="term" value="C:cytosol"/>
    <property type="evidence" value="ECO:0007669"/>
    <property type="project" value="TreeGrafter"/>
</dbReference>